<protein>
    <submittedName>
        <fullName evidence="6">TetR/AcrR family transcriptional regulator</fullName>
    </submittedName>
</protein>
<dbReference type="InterPro" id="IPR001647">
    <property type="entry name" value="HTH_TetR"/>
</dbReference>
<dbReference type="PANTHER" id="PTHR47506">
    <property type="entry name" value="TRANSCRIPTIONAL REGULATORY PROTEIN"/>
    <property type="match status" value="1"/>
</dbReference>
<comment type="caution">
    <text evidence="6">The sequence shown here is derived from an EMBL/GenBank/DDBJ whole genome shotgun (WGS) entry which is preliminary data.</text>
</comment>
<sequence length="191" mass="20991">MTGKTPARERLLNAAAELFYREGVGATGIDAITAHAGVAKMSLYNNFSSKADLVEAYMQRRLEEWRELLQERLSHAATPRERVLAVFDSYVDHAALAYEWGFRGCGLLNAAGELAPGDPGRAVVAFQKEEVERLFRECLLAMQPEAGTSIDETAQHLSFLLEGAMSRAGLDGHDARLKTARKIAVSILEQL</sequence>
<dbReference type="Pfam" id="PF00440">
    <property type="entry name" value="TetR_N"/>
    <property type="match status" value="1"/>
</dbReference>
<keyword evidence="3" id="KW-0804">Transcription</keyword>
<organism evidence="6 7">
    <name type="scientific">Sinorhizobium psoraleae</name>
    <dbReference type="NCBI Taxonomy" id="520838"/>
    <lineage>
        <taxon>Bacteria</taxon>
        <taxon>Pseudomonadati</taxon>
        <taxon>Pseudomonadota</taxon>
        <taxon>Alphaproteobacteria</taxon>
        <taxon>Hyphomicrobiales</taxon>
        <taxon>Rhizobiaceae</taxon>
        <taxon>Sinorhizobium/Ensifer group</taxon>
        <taxon>Sinorhizobium</taxon>
    </lineage>
</organism>
<dbReference type="SUPFAM" id="SSF48498">
    <property type="entry name" value="Tetracyclin repressor-like, C-terminal domain"/>
    <property type="match status" value="1"/>
</dbReference>
<dbReference type="PROSITE" id="PS50977">
    <property type="entry name" value="HTH_TETR_2"/>
    <property type="match status" value="1"/>
</dbReference>
<evidence type="ECO:0000313" key="6">
    <source>
        <dbReference type="EMBL" id="MCZ4092546.1"/>
    </source>
</evidence>
<evidence type="ECO:0000256" key="3">
    <source>
        <dbReference type="ARBA" id="ARBA00023163"/>
    </source>
</evidence>
<dbReference type="InterPro" id="IPR036271">
    <property type="entry name" value="Tet_transcr_reg_TetR-rel_C_sf"/>
</dbReference>
<dbReference type="EMBL" id="JAPVOI010000004">
    <property type="protein sequence ID" value="MCZ4092546.1"/>
    <property type="molecule type" value="Genomic_DNA"/>
</dbReference>
<accession>A0ABT4KKQ6</accession>
<evidence type="ECO:0000313" key="7">
    <source>
        <dbReference type="Proteomes" id="UP001079430"/>
    </source>
</evidence>
<keyword evidence="1" id="KW-0805">Transcription regulation</keyword>
<proteinExistence type="predicted"/>
<dbReference type="RefSeq" id="WP_269283045.1">
    <property type="nucleotide sequence ID" value="NZ_JAPVOI010000004.1"/>
</dbReference>
<dbReference type="PRINTS" id="PR00455">
    <property type="entry name" value="HTHTETR"/>
</dbReference>
<reference evidence="6" key="1">
    <citation type="submission" date="2022-10" db="EMBL/GenBank/DDBJ databases">
        <title>Whole genome sequencing of three plant growth promoting bacteria isolated from Vachellia tortilis subsp. raddiana in Morocco.</title>
        <authorList>
            <person name="Hnini M."/>
            <person name="Zouagui R."/>
            <person name="Zouagui H."/>
            <person name="Chemao Elfihri M.-W."/>
            <person name="Ibrahimi A."/>
            <person name="Sbabou L."/>
            <person name="Aurag J."/>
        </authorList>
    </citation>
    <scope>NUCLEOTIDE SEQUENCE</scope>
    <source>
        <strain evidence="6">LMR678</strain>
    </source>
</reference>
<evidence type="ECO:0000256" key="4">
    <source>
        <dbReference type="PROSITE-ProRule" id="PRU00335"/>
    </source>
</evidence>
<evidence type="ECO:0000259" key="5">
    <source>
        <dbReference type="PROSITE" id="PS50977"/>
    </source>
</evidence>
<dbReference type="InterPro" id="IPR009057">
    <property type="entry name" value="Homeodomain-like_sf"/>
</dbReference>
<dbReference type="Gene3D" id="1.10.357.10">
    <property type="entry name" value="Tetracycline Repressor, domain 2"/>
    <property type="match status" value="1"/>
</dbReference>
<keyword evidence="2 4" id="KW-0238">DNA-binding</keyword>
<feature type="domain" description="HTH tetR-type" evidence="5">
    <location>
        <begin position="5"/>
        <end position="65"/>
    </location>
</feature>
<dbReference type="PANTHER" id="PTHR47506:SF1">
    <property type="entry name" value="HTH-TYPE TRANSCRIPTIONAL REGULATOR YJDC"/>
    <property type="match status" value="1"/>
</dbReference>
<dbReference type="SUPFAM" id="SSF46689">
    <property type="entry name" value="Homeodomain-like"/>
    <property type="match status" value="1"/>
</dbReference>
<name>A0ABT4KKQ6_9HYPH</name>
<dbReference type="Proteomes" id="UP001079430">
    <property type="component" value="Unassembled WGS sequence"/>
</dbReference>
<feature type="DNA-binding region" description="H-T-H motif" evidence="4">
    <location>
        <begin position="28"/>
        <end position="47"/>
    </location>
</feature>
<keyword evidence="7" id="KW-1185">Reference proteome</keyword>
<evidence type="ECO:0000256" key="1">
    <source>
        <dbReference type="ARBA" id="ARBA00023015"/>
    </source>
</evidence>
<evidence type="ECO:0000256" key="2">
    <source>
        <dbReference type="ARBA" id="ARBA00023125"/>
    </source>
</evidence>
<gene>
    <name evidence="6" type="ORF">O3W52_21510</name>
</gene>